<reference evidence="5 6" key="1">
    <citation type="submission" date="2024-10" db="EMBL/GenBank/DDBJ databases">
        <title>The Natural Products Discovery Center: Release of the First 8490 Sequenced Strains for Exploring Actinobacteria Biosynthetic Diversity.</title>
        <authorList>
            <person name="Kalkreuter E."/>
            <person name="Kautsar S.A."/>
            <person name="Yang D."/>
            <person name="Bader C.D."/>
            <person name="Teijaro C.N."/>
            <person name="Fluegel L."/>
            <person name="Davis C.M."/>
            <person name="Simpson J.R."/>
            <person name="Lauterbach L."/>
            <person name="Steele A.D."/>
            <person name="Gui C."/>
            <person name="Meng S."/>
            <person name="Li G."/>
            <person name="Viehrig K."/>
            <person name="Ye F."/>
            <person name="Su P."/>
            <person name="Kiefer A.F."/>
            <person name="Nichols A."/>
            <person name="Cepeda A.J."/>
            <person name="Yan W."/>
            <person name="Fan B."/>
            <person name="Jiang Y."/>
            <person name="Adhikari A."/>
            <person name="Zheng C.-J."/>
            <person name="Schuster L."/>
            <person name="Cowan T.M."/>
            <person name="Smanski M.J."/>
            <person name="Chevrette M.G."/>
            <person name="De Carvalho L.P.S."/>
            <person name="Shen B."/>
        </authorList>
    </citation>
    <scope>NUCLEOTIDE SEQUENCE [LARGE SCALE GENOMIC DNA]</scope>
    <source>
        <strain evidence="5 6">NPDC002593</strain>
    </source>
</reference>
<name>A0ABW6SH65_9NOCA</name>
<evidence type="ECO:0000313" key="6">
    <source>
        <dbReference type="Proteomes" id="UP001601992"/>
    </source>
</evidence>
<evidence type="ECO:0000256" key="1">
    <source>
        <dbReference type="ARBA" id="ARBA00023015"/>
    </source>
</evidence>
<evidence type="ECO:0000313" key="5">
    <source>
        <dbReference type="EMBL" id="MFF3574979.1"/>
    </source>
</evidence>
<accession>A0ABW6SH65</accession>
<dbReference type="Gene3D" id="1.20.120.530">
    <property type="entry name" value="GntR ligand-binding domain-like"/>
    <property type="match status" value="1"/>
</dbReference>
<evidence type="ECO:0000259" key="4">
    <source>
        <dbReference type="Pfam" id="PF07729"/>
    </source>
</evidence>
<organism evidence="5 6">
    <name type="scientific">Nocardia jiangxiensis</name>
    <dbReference type="NCBI Taxonomy" id="282685"/>
    <lineage>
        <taxon>Bacteria</taxon>
        <taxon>Bacillati</taxon>
        <taxon>Actinomycetota</taxon>
        <taxon>Actinomycetes</taxon>
        <taxon>Mycobacteriales</taxon>
        <taxon>Nocardiaceae</taxon>
        <taxon>Nocardia</taxon>
    </lineage>
</organism>
<evidence type="ECO:0000256" key="3">
    <source>
        <dbReference type="ARBA" id="ARBA00023163"/>
    </source>
</evidence>
<dbReference type="SUPFAM" id="SSF48008">
    <property type="entry name" value="GntR ligand-binding domain-like"/>
    <property type="match status" value="1"/>
</dbReference>
<sequence length="75" mass="8302">MEPRHCGALLEQHRRMREAASAGDELAFSRHDLTLHDLILDAANNARAHAIVKSLRETTRLLGASTADNTRTVID</sequence>
<dbReference type="EMBL" id="JBIAQY010000034">
    <property type="protein sequence ID" value="MFF3574979.1"/>
    <property type="molecule type" value="Genomic_DNA"/>
</dbReference>
<feature type="domain" description="GntR C-terminal" evidence="4">
    <location>
        <begin position="4"/>
        <end position="67"/>
    </location>
</feature>
<keyword evidence="1" id="KW-0805">Transcription regulation</keyword>
<protein>
    <submittedName>
        <fullName evidence="5">FCD domain-containing protein</fullName>
    </submittedName>
</protein>
<keyword evidence="3" id="KW-0804">Transcription</keyword>
<evidence type="ECO:0000256" key="2">
    <source>
        <dbReference type="ARBA" id="ARBA00023125"/>
    </source>
</evidence>
<dbReference type="InterPro" id="IPR008920">
    <property type="entry name" value="TF_FadR/GntR_C"/>
</dbReference>
<comment type="caution">
    <text evidence="5">The sequence shown here is derived from an EMBL/GenBank/DDBJ whole genome shotgun (WGS) entry which is preliminary data.</text>
</comment>
<dbReference type="Proteomes" id="UP001601992">
    <property type="component" value="Unassembled WGS sequence"/>
</dbReference>
<dbReference type="RefSeq" id="WP_051193685.1">
    <property type="nucleotide sequence ID" value="NZ_JBIAQY010000034.1"/>
</dbReference>
<keyword evidence="6" id="KW-1185">Reference proteome</keyword>
<keyword evidence="2" id="KW-0238">DNA-binding</keyword>
<dbReference type="Pfam" id="PF07729">
    <property type="entry name" value="FCD"/>
    <property type="match status" value="1"/>
</dbReference>
<gene>
    <name evidence="5" type="ORF">ACFYXQ_45305</name>
</gene>
<dbReference type="InterPro" id="IPR011711">
    <property type="entry name" value="GntR_C"/>
</dbReference>
<proteinExistence type="predicted"/>